<comment type="caution">
    <text evidence="5">The sequence shown here is derived from an EMBL/GenBank/DDBJ whole genome shotgun (WGS) entry which is preliminary data.</text>
</comment>
<dbReference type="GO" id="GO:0005829">
    <property type="term" value="C:cytosol"/>
    <property type="evidence" value="ECO:0007669"/>
    <property type="project" value="TreeGrafter"/>
</dbReference>
<feature type="domain" description="F-box" evidence="4">
    <location>
        <begin position="1"/>
        <end position="59"/>
    </location>
</feature>
<dbReference type="InterPro" id="IPR001611">
    <property type="entry name" value="Leu-rich_rpt"/>
</dbReference>
<reference evidence="5" key="1">
    <citation type="submission" date="2020-05" db="EMBL/GenBank/DDBJ databases">
        <title>Phylogenomic resolution of chytrid fungi.</title>
        <authorList>
            <person name="Stajich J.E."/>
            <person name="Amses K."/>
            <person name="Simmons R."/>
            <person name="Seto K."/>
            <person name="Myers J."/>
            <person name="Bonds A."/>
            <person name="Quandt C.A."/>
            <person name="Barry K."/>
            <person name="Liu P."/>
            <person name="Grigoriev I."/>
            <person name="Longcore J.E."/>
            <person name="James T.Y."/>
        </authorList>
    </citation>
    <scope>NUCLEOTIDE SEQUENCE</scope>
    <source>
        <strain evidence="5">PLAUS21</strain>
    </source>
</reference>
<organism evidence="5 6">
    <name type="scientific">Boothiomyces macroporosus</name>
    <dbReference type="NCBI Taxonomy" id="261099"/>
    <lineage>
        <taxon>Eukaryota</taxon>
        <taxon>Fungi</taxon>
        <taxon>Fungi incertae sedis</taxon>
        <taxon>Chytridiomycota</taxon>
        <taxon>Chytridiomycota incertae sedis</taxon>
        <taxon>Chytridiomycetes</taxon>
        <taxon>Rhizophydiales</taxon>
        <taxon>Terramycetaceae</taxon>
        <taxon>Boothiomyces</taxon>
    </lineage>
</organism>
<dbReference type="PANTHER" id="PTHR24113">
    <property type="entry name" value="RAN GTPASE-ACTIVATING PROTEIN 1"/>
    <property type="match status" value="1"/>
</dbReference>
<evidence type="ECO:0000313" key="6">
    <source>
        <dbReference type="Proteomes" id="UP001210925"/>
    </source>
</evidence>
<evidence type="ECO:0000256" key="2">
    <source>
        <dbReference type="ARBA" id="ARBA00022614"/>
    </source>
</evidence>
<dbReference type="GO" id="GO:0006913">
    <property type="term" value="P:nucleocytoplasmic transport"/>
    <property type="evidence" value="ECO:0007669"/>
    <property type="project" value="TreeGrafter"/>
</dbReference>
<dbReference type="GO" id="GO:0005634">
    <property type="term" value="C:nucleus"/>
    <property type="evidence" value="ECO:0007669"/>
    <property type="project" value="TreeGrafter"/>
</dbReference>
<dbReference type="InterPro" id="IPR001810">
    <property type="entry name" value="F-box_dom"/>
</dbReference>
<name>A0AAD5UBA5_9FUNG</name>
<dbReference type="Gene3D" id="3.80.10.10">
    <property type="entry name" value="Ribonuclease Inhibitor"/>
    <property type="match status" value="2"/>
</dbReference>
<keyword evidence="1" id="KW-0343">GTPase activation</keyword>
<gene>
    <name evidence="5" type="ORF">HK103_000532</name>
</gene>
<dbReference type="GO" id="GO:0048471">
    <property type="term" value="C:perinuclear region of cytoplasm"/>
    <property type="evidence" value="ECO:0007669"/>
    <property type="project" value="TreeGrafter"/>
</dbReference>
<accession>A0AAD5UBA5</accession>
<dbReference type="GO" id="GO:0005096">
    <property type="term" value="F:GTPase activator activity"/>
    <property type="evidence" value="ECO:0007669"/>
    <property type="project" value="UniProtKB-KW"/>
</dbReference>
<proteinExistence type="predicted"/>
<dbReference type="EMBL" id="JADGKB010000109">
    <property type="protein sequence ID" value="KAJ3253452.1"/>
    <property type="molecule type" value="Genomic_DNA"/>
</dbReference>
<evidence type="ECO:0000313" key="5">
    <source>
        <dbReference type="EMBL" id="KAJ3253452.1"/>
    </source>
</evidence>
<dbReference type="Proteomes" id="UP001210925">
    <property type="component" value="Unassembled WGS sequence"/>
</dbReference>
<sequence length="551" mass="63030">MDLQAIPLETKFSLIELLSSQDILTLSCLNKHFNMFLKPFRIISSCMAKGKQAQIWPRLELSYDALNVNRYEQIQKIKKLKECRFVFKEISIEFSLYSRIHDYLPPSKTLKVIENHFTQKNQPIYRDFGSDLSFLLTFSRVTHFSFSGIPICDSNVMCFPFIKRLDALVLENVHLNWPLFFQMLPLLNISELELIDYPLTYDWTNFFNALPKTKIKKLRLTGMVTNLIAVQLGRTLPFTTIEILDLQGNGIGDQGAQAIAEALPYSKITSLDLSFNRLTEHSLTRFSVIIPFSKLLKFDFTQNCFQSDCMHLIYQNLRLTKIKHLALKGIAENSRDALAKNFANRSFEYVKFDFSNVYLNKILRSMLTCSIKELEICGQKDHFGDNGAAILSQCLNSLPLEILTLTDSKIGQFGIQKVFSCLKKTSKLKQLSLTGMALSNATCDIFKWHNRDSNLAKVSFYRTKLSNKGLLNLTHGILNSTIQHVNLGLEGQVISVEGLIYMVCALKNTPIRTISINTKNWWYSVPQKLLKDNINRILAGNKSMACLIETF</sequence>
<dbReference type="SUPFAM" id="SSF52047">
    <property type="entry name" value="RNI-like"/>
    <property type="match status" value="2"/>
</dbReference>
<dbReference type="GO" id="GO:0031267">
    <property type="term" value="F:small GTPase binding"/>
    <property type="evidence" value="ECO:0007669"/>
    <property type="project" value="TreeGrafter"/>
</dbReference>
<dbReference type="AlphaFoldDB" id="A0AAD5UBA5"/>
<evidence type="ECO:0000256" key="1">
    <source>
        <dbReference type="ARBA" id="ARBA00022468"/>
    </source>
</evidence>
<keyword evidence="3" id="KW-0677">Repeat</keyword>
<keyword evidence="2" id="KW-0433">Leucine-rich repeat</keyword>
<dbReference type="SMART" id="SM00368">
    <property type="entry name" value="LRR_RI"/>
    <property type="match status" value="1"/>
</dbReference>
<keyword evidence="6" id="KW-1185">Reference proteome</keyword>
<dbReference type="PROSITE" id="PS50181">
    <property type="entry name" value="FBOX"/>
    <property type="match status" value="1"/>
</dbReference>
<dbReference type="InterPro" id="IPR032675">
    <property type="entry name" value="LRR_dom_sf"/>
</dbReference>
<dbReference type="Pfam" id="PF13516">
    <property type="entry name" value="LRR_6"/>
    <property type="match status" value="1"/>
</dbReference>
<dbReference type="InterPro" id="IPR027038">
    <property type="entry name" value="RanGap"/>
</dbReference>
<protein>
    <recommendedName>
        <fullName evidence="4">F-box domain-containing protein</fullName>
    </recommendedName>
</protein>
<dbReference type="PANTHER" id="PTHR24113:SF12">
    <property type="entry name" value="RAN GTPASE-ACTIVATING PROTEIN 1"/>
    <property type="match status" value="1"/>
</dbReference>
<evidence type="ECO:0000259" key="4">
    <source>
        <dbReference type="PROSITE" id="PS50181"/>
    </source>
</evidence>
<evidence type="ECO:0000256" key="3">
    <source>
        <dbReference type="ARBA" id="ARBA00022737"/>
    </source>
</evidence>